<dbReference type="GO" id="GO:0030490">
    <property type="term" value="P:maturation of SSU-rRNA"/>
    <property type="evidence" value="ECO:0007669"/>
    <property type="project" value="TreeGrafter"/>
</dbReference>
<evidence type="ECO:0000256" key="5">
    <source>
        <dbReference type="ARBA" id="ARBA00022679"/>
    </source>
</evidence>
<evidence type="ECO:0000256" key="14">
    <source>
        <dbReference type="ARBA" id="ARBA00068837"/>
    </source>
</evidence>
<comment type="caution">
    <text evidence="17">The sequence shown here is derived from an EMBL/GenBank/DDBJ whole genome shotgun (WGS) entry which is preliminary data.</text>
</comment>
<dbReference type="Gene3D" id="3.30.200.20">
    <property type="entry name" value="Phosphorylase Kinase, domain 1"/>
    <property type="match status" value="1"/>
</dbReference>
<feature type="domain" description="RIO kinase" evidence="16">
    <location>
        <begin position="66"/>
        <end position="296"/>
    </location>
</feature>
<dbReference type="InParanoid" id="A0A5J5F2S3"/>
<dbReference type="SMART" id="SM00090">
    <property type="entry name" value="RIO"/>
    <property type="match status" value="1"/>
</dbReference>
<dbReference type="GO" id="GO:0005524">
    <property type="term" value="F:ATP binding"/>
    <property type="evidence" value="ECO:0007669"/>
    <property type="project" value="UniProtKB-KW"/>
</dbReference>
<evidence type="ECO:0000256" key="2">
    <source>
        <dbReference type="ARBA" id="ARBA00009196"/>
    </source>
</evidence>
<dbReference type="AlphaFoldDB" id="A0A5J5F2S3"/>
<dbReference type="InterPro" id="IPR036390">
    <property type="entry name" value="WH_DNA-bd_sf"/>
</dbReference>
<dbReference type="Pfam" id="PF01163">
    <property type="entry name" value="RIO1"/>
    <property type="match status" value="1"/>
</dbReference>
<evidence type="ECO:0000256" key="6">
    <source>
        <dbReference type="ARBA" id="ARBA00022723"/>
    </source>
</evidence>
<comment type="catalytic activity">
    <reaction evidence="11">
        <text>L-threonyl-[protein] + ATP = O-phospho-L-threonyl-[protein] + ADP + H(+)</text>
        <dbReference type="Rhea" id="RHEA:46608"/>
        <dbReference type="Rhea" id="RHEA-COMP:11060"/>
        <dbReference type="Rhea" id="RHEA-COMP:11605"/>
        <dbReference type="ChEBI" id="CHEBI:15378"/>
        <dbReference type="ChEBI" id="CHEBI:30013"/>
        <dbReference type="ChEBI" id="CHEBI:30616"/>
        <dbReference type="ChEBI" id="CHEBI:61977"/>
        <dbReference type="ChEBI" id="CHEBI:456216"/>
        <dbReference type="EC" id="2.7.11.1"/>
    </reaction>
</comment>
<dbReference type="InterPro" id="IPR011009">
    <property type="entry name" value="Kinase-like_dom_sf"/>
</dbReference>
<protein>
    <recommendedName>
        <fullName evidence="13">Serine/threonine-protein kinase RIO2</fullName>
        <ecNumber evidence="3">2.7.11.1</ecNumber>
    </recommendedName>
    <alternativeName>
        <fullName evidence="14">Serine/threonine-protein kinase rio2</fullName>
    </alternativeName>
</protein>
<organism evidence="17 18">
    <name type="scientific">Sphaerosporella brunnea</name>
    <dbReference type="NCBI Taxonomy" id="1250544"/>
    <lineage>
        <taxon>Eukaryota</taxon>
        <taxon>Fungi</taxon>
        <taxon>Dikarya</taxon>
        <taxon>Ascomycota</taxon>
        <taxon>Pezizomycotina</taxon>
        <taxon>Pezizomycetes</taxon>
        <taxon>Pezizales</taxon>
        <taxon>Pyronemataceae</taxon>
        <taxon>Sphaerosporella</taxon>
    </lineage>
</organism>
<evidence type="ECO:0000256" key="15">
    <source>
        <dbReference type="SAM" id="MobiDB-lite"/>
    </source>
</evidence>
<evidence type="ECO:0000256" key="12">
    <source>
        <dbReference type="ARBA" id="ARBA00048679"/>
    </source>
</evidence>
<dbReference type="CDD" id="cd05144">
    <property type="entry name" value="RIO2_C"/>
    <property type="match status" value="1"/>
</dbReference>
<keyword evidence="9" id="KW-0067">ATP-binding</keyword>
<evidence type="ECO:0000313" key="17">
    <source>
        <dbReference type="EMBL" id="KAA8910561.1"/>
    </source>
</evidence>
<dbReference type="FunCoup" id="A0A5J5F2S3">
    <property type="interactions" value="1321"/>
</dbReference>
<dbReference type="PROSITE" id="PS01245">
    <property type="entry name" value="RIO1"/>
    <property type="match status" value="1"/>
</dbReference>
<dbReference type="FunFam" id="1.10.10.10:FF:000053">
    <property type="entry name" value="Serine/threonine-protein kinase RIO2"/>
    <property type="match status" value="1"/>
</dbReference>
<feature type="compositionally biased region" description="Basic and acidic residues" evidence="15">
    <location>
        <begin position="355"/>
        <end position="368"/>
    </location>
</feature>
<dbReference type="SUPFAM" id="SSF46785">
    <property type="entry name" value="Winged helix' DNA-binding domain"/>
    <property type="match status" value="1"/>
</dbReference>
<keyword evidence="7" id="KW-0547">Nucleotide-binding</keyword>
<evidence type="ECO:0000256" key="11">
    <source>
        <dbReference type="ARBA" id="ARBA00047899"/>
    </source>
</evidence>
<dbReference type="GO" id="GO:0004674">
    <property type="term" value="F:protein serine/threonine kinase activity"/>
    <property type="evidence" value="ECO:0007669"/>
    <property type="project" value="UniProtKB-KW"/>
</dbReference>
<dbReference type="GO" id="GO:0005634">
    <property type="term" value="C:nucleus"/>
    <property type="evidence" value="ECO:0007669"/>
    <property type="project" value="TreeGrafter"/>
</dbReference>
<keyword evidence="18" id="KW-1185">Reference proteome</keyword>
<dbReference type="PANTHER" id="PTHR45852">
    <property type="entry name" value="SER/THR-PROTEIN KINASE RIO2"/>
    <property type="match status" value="1"/>
</dbReference>
<feature type="compositionally biased region" description="Acidic residues" evidence="15">
    <location>
        <begin position="327"/>
        <end position="354"/>
    </location>
</feature>
<dbReference type="InterPro" id="IPR015285">
    <property type="entry name" value="RIO2_wHTH_N"/>
</dbReference>
<evidence type="ECO:0000313" key="18">
    <source>
        <dbReference type="Proteomes" id="UP000326924"/>
    </source>
</evidence>
<comment type="catalytic activity">
    <reaction evidence="12">
        <text>L-seryl-[protein] + ATP = O-phospho-L-seryl-[protein] + ADP + H(+)</text>
        <dbReference type="Rhea" id="RHEA:17989"/>
        <dbReference type="Rhea" id="RHEA-COMP:9863"/>
        <dbReference type="Rhea" id="RHEA-COMP:11604"/>
        <dbReference type="ChEBI" id="CHEBI:15378"/>
        <dbReference type="ChEBI" id="CHEBI:29999"/>
        <dbReference type="ChEBI" id="CHEBI:30616"/>
        <dbReference type="ChEBI" id="CHEBI:83421"/>
        <dbReference type="ChEBI" id="CHEBI:456216"/>
        <dbReference type="EC" id="2.7.11.1"/>
    </reaction>
</comment>
<dbReference type="GO" id="GO:0005829">
    <property type="term" value="C:cytosol"/>
    <property type="evidence" value="ECO:0007669"/>
    <property type="project" value="TreeGrafter"/>
</dbReference>
<evidence type="ECO:0000256" key="7">
    <source>
        <dbReference type="ARBA" id="ARBA00022741"/>
    </source>
</evidence>
<accession>A0A5J5F2S3</accession>
<dbReference type="Proteomes" id="UP000326924">
    <property type="component" value="Unassembled WGS sequence"/>
</dbReference>
<feature type="region of interest" description="Disordered" evidence="15">
    <location>
        <begin position="319"/>
        <end position="368"/>
    </location>
</feature>
<dbReference type="Gene3D" id="1.10.10.10">
    <property type="entry name" value="Winged helix-like DNA-binding domain superfamily/Winged helix DNA-binding domain"/>
    <property type="match status" value="1"/>
</dbReference>
<dbReference type="GO" id="GO:0046872">
    <property type="term" value="F:metal ion binding"/>
    <property type="evidence" value="ECO:0007669"/>
    <property type="project" value="UniProtKB-KW"/>
</dbReference>
<dbReference type="SUPFAM" id="SSF56112">
    <property type="entry name" value="Protein kinase-like (PK-like)"/>
    <property type="match status" value="1"/>
</dbReference>
<dbReference type="InterPro" id="IPR018935">
    <property type="entry name" value="RIO_kinase_CS"/>
</dbReference>
<keyword evidence="10" id="KW-0460">Magnesium</keyword>
<dbReference type="EMBL" id="VXIS01000045">
    <property type="protein sequence ID" value="KAA8910561.1"/>
    <property type="molecule type" value="Genomic_DNA"/>
</dbReference>
<dbReference type="GO" id="GO:0030688">
    <property type="term" value="C:preribosome, small subunit precursor"/>
    <property type="evidence" value="ECO:0007669"/>
    <property type="project" value="TreeGrafter"/>
</dbReference>
<evidence type="ECO:0000256" key="10">
    <source>
        <dbReference type="ARBA" id="ARBA00022842"/>
    </source>
</evidence>
<dbReference type="InterPro" id="IPR000687">
    <property type="entry name" value="RIO_kinase"/>
</dbReference>
<dbReference type="FunFam" id="3.30.200.20:FF:000052">
    <property type="entry name" value="Serine/threonine-protein kinase RIO2"/>
    <property type="match status" value="1"/>
</dbReference>
<gene>
    <name evidence="17" type="ORF">FN846DRAFT_939071</name>
</gene>
<comment type="cofactor">
    <cofactor evidence="1">
        <name>Mg(2+)</name>
        <dbReference type="ChEBI" id="CHEBI:18420"/>
    </cofactor>
</comment>
<sequence length="368" mass="42082">MKLNTHALRYLSNEDWRVLTAVEMGSKNHEVVPTPLITQISGLRGASGVNRAISTLAKSGLIAKVKNAKYDGYRLTYGGLDYLALHTFMKRKSAYSVGNQIGIGKESDIFVIADETGAQRVLKIHRLGRISFRSVKKNRDYLRKRNSASWMYMSRLAAEREYQFMKILHDNGFPVPKPLDQARHCIIMELIDAFPLRSVEVTDPAKLYKTLMDLILKFANNGLIHGDFNEFNILVKEDTQEAVIIDFPQMISINHRNAEEQFERDVQCIKSFFEKKFRYTADDDGPFWSDVQRTGTLDAMVEASGISKKQAKEFEKYMKEVATLGTNDEEGDEEEDDEEEDEEEEEEEEGEEQEKDGAAHSGDEERQQ</sequence>
<evidence type="ECO:0000256" key="8">
    <source>
        <dbReference type="ARBA" id="ARBA00022777"/>
    </source>
</evidence>
<keyword evidence="4 17" id="KW-0723">Serine/threonine-protein kinase</keyword>
<evidence type="ECO:0000256" key="3">
    <source>
        <dbReference type="ARBA" id="ARBA00012513"/>
    </source>
</evidence>
<reference evidence="17 18" key="1">
    <citation type="submission" date="2019-09" db="EMBL/GenBank/DDBJ databases">
        <title>Draft genome of the ectomycorrhizal ascomycete Sphaerosporella brunnea.</title>
        <authorList>
            <consortium name="DOE Joint Genome Institute"/>
            <person name="Benucci G.M."/>
            <person name="Marozzi G."/>
            <person name="Antonielli L."/>
            <person name="Sanchez S."/>
            <person name="Marco P."/>
            <person name="Wang X."/>
            <person name="Falini L.B."/>
            <person name="Barry K."/>
            <person name="Haridas S."/>
            <person name="Lipzen A."/>
            <person name="Labutti K."/>
            <person name="Grigoriev I.V."/>
            <person name="Murat C."/>
            <person name="Martin F."/>
            <person name="Albertini E."/>
            <person name="Donnini D."/>
            <person name="Bonito G."/>
        </authorList>
    </citation>
    <scope>NUCLEOTIDE SEQUENCE [LARGE SCALE GENOMIC DNA]</scope>
    <source>
        <strain evidence="17 18">Sb_GMNB300</strain>
    </source>
</reference>
<evidence type="ECO:0000256" key="4">
    <source>
        <dbReference type="ARBA" id="ARBA00022527"/>
    </source>
</evidence>
<dbReference type="InterPro" id="IPR018934">
    <property type="entry name" value="RIO_dom"/>
</dbReference>
<keyword evidence="5" id="KW-0808">Transferase</keyword>
<evidence type="ECO:0000256" key="13">
    <source>
        <dbReference type="ARBA" id="ARBA00068353"/>
    </source>
</evidence>
<evidence type="ECO:0000256" key="9">
    <source>
        <dbReference type="ARBA" id="ARBA00022840"/>
    </source>
</evidence>
<dbReference type="PANTHER" id="PTHR45852:SF1">
    <property type="entry name" value="SERINE_THREONINE-PROTEIN KINASE RIO2"/>
    <property type="match status" value="1"/>
</dbReference>
<dbReference type="InterPro" id="IPR030484">
    <property type="entry name" value="Rio2"/>
</dbReference>
<dbReference type="InterPro" id="IPR036388">
    <property type="entry name" value="WH-like_DNA-bd_sf"/>
</dbReference>
<proteinExistence type="inferred from homology"/>
<dbReference type="Gene3D" id="1.10.510.10">
    <property type="entry name" value="Transferase(Phosphotransferase) domain 1"/>
    <property type="match status" value="1"/>
</dbReference>
<name>A0A5J5F2S3_9PEZI</name>
<keyword evidence="8 17" id="KW-0418">Kinase</keyword>
<dbReference type="OrthoDB" id="10258631at2759"/>
<comment type="similarity">
    <text evidence="2">Belongs to the protein kinase superfamily. RIO-type Ser/Thr kinase family.</text>
</comment>
<dbReference type="EC" id="2.7.11.1" evidence="3"/>
<keyword evidence="6" id="KW-0479">Metal-binding</keyword>
<evidence type="ECO:0000256" key="1">
    <source>
        <dbReference type="ARBA" id="ARBA00001946"/>
    </source>
</evidence>
<dbReference type="Pfam" id="PF09202">
    <property type="entry name" value="Rio2_N"/>
    <property type="match status" value="1"/>
</dbReference>
<evidence type="ECO:0000259" key="16">
    <source>
        <dbReference type="SMART" id="SM00090"/>
    </source>
</evidence>